<evidence type="ECO:0000313" key="3">
    <source>
        <dbReference type="Proteomes" id="UP000197904"/>
    </source>
</evidence>
<reference evidence="2 3" key="1">
    <citation type="submission" date="2017-06" db="EMBL/GenBank/DDBJ databases">
        <authorList>
            <person name="Kim H.J."/>
            <person name="Triplett B.A."/>
        </authorList>
    </citation>
    <scope>NUCLEOTIDE SEQUENCE [LARGE SCALE GENOMIC DNA]</scope>
    <source>
        <strain evidence="2 3">S18795</strain>
    </source>
</reference>
<name>A0A246L220_9GAMM</name>
<protein>
    <recommendedName>
        <fullName evidence="4">Transmembrane protein</fullName>
    </recommendedName>
</protein>
<organism evidence="2 3">
    <name type="scientific">Stenotrophomonas pavanii</name>
    <dbReference type="NCBI Taxonomy" id="487698"/>
    <lineage>
        <taxon>Bacteria</taxon>
        <taxon>Pseudomonadati</taxon>
        <taxon>Pseudomonadota</taxon>
        <taxon>Gammaproteobacteria</taxon>
        <taxon>Lysobacterales</taxon>
        <taxon>Lysobacteraceae</taxon>
        <taxon>Stenotrophomonas</taxon>
    </lineage>
</organism>
<dbReference type="Proteomes" id="UP000197904">
    <property type="component" value="Unassembled WGS sequence"/>
</dbReference>
<keyword evidence="1" id="KW-0812">Transmembrane</keyword>
<dbReference type="EMBL" id="NIXP01000018">
    <property type="protein sequence ID" value="OWR34927.1"/>
    <property type="molecule type" value="Genomic_DNA"/>
</dbReference>
<sequence length="173" mass="19292">MDGLRRSPSTDAQGLDVAGPTRNREKLLDDLLSLGRNWALAIAIAGAGAAVHYSESVYEAGLWRGLLPTLCFLVAVIWIVLSIIRFDLTLQQHVERRRSRWLSRLLYVVLLGTGITAVFFVTELAASNHIARMCDSVASEPASRIHRSAECQRLYQHRAAYRQRLESAGAEFD</sequence>
<feature type="transmembrane region" description="Helical" evidence="1">
    <location>
        <begin position="34"/>
        <end position="53"/>
    </location>
</feature>
<keyword evidence="1" id="KW-0472">Membrane</keyword>
<feature type="transmembrane region" description="Helical" evidence="1">
    <location>
        <begin position="65"/>
        <end position="84"/>
    </location>
</feature>
<dbReference type="RefSeq" id="WP_049471371.1">
    <property type="nucleotide sequence ID" value="NZ_BIMO01000001.1"/>
</dbReference>
<evidence type="ECO:0000313" key="2">
    <source>
        <dbReference type="EMBL" id="OWR34927.1"/>
    </source>
</evidence>
<feature type="transmembrane region" description="Helical" evidence="1">
    <location>
        <begin position="105"/>
        <end position="126"/>
    </location>
</feature>
<accession>A0A246L220</accession>
<comment type="caution">
    <text evidence="2">The sequence shown here is derived from an EMBL/GenBank/DDBJ whole genome shotgun (WGS) entry which is preliminary data.</text>
</comment>
<dbReference type="AlphaFoldDB" id="A0A246L220"/>
<evidence type="ECO:0008006" key="4">
    <source>
        <dbReference type="Google" id="ProtNLM"/>
    </source>
</evidence>
<gene>
    <name evidence="2" type="ORF">CEE55_04340</name>
</gene>
<evidence type="ECO:0000256" key="1">
    <source>
        <dbReference type="SAM" id="Phobius"/>
    </source>
</evidence>
<keyword evidence="1" id="KW-1133">Transmembrane helix</keyword>
<proteinExistence type="predicted"/>